<protein>
    <submittedName>
        <fullName evidence="2">Uncharacterized protein</fullName>
    </submittedName>
</protein>
<evidence type="ECO:0000313" key="2">
    <source>
        <dbReference type="EMBL" id="RDB27445.1"/>
    </source>
</evidence>
<accession>A0A369K472</accession>
<keyword evidence="3" id="KW-1185">Reference proteome</keyword>
<feature type="compositionally biased region" description="Basic and acidic residues" evidence="1">
    <location>
        <begin position="107"/>
        <end position="116"/>
    </location>
</feature>
<gene>
    <name evidence="2" type="ORF">Hypma_004084</name>
</gene>
<dbReference type="AlphaFoldDB" id="A0A369K472"/>
<organism evidence="2 3">
    <name type="scientific">Hypsizygus marmoreus</name>
    <name type="common">White beech mushroom</name>
    <name type="synonym">Agaricus marmoreus</name>
    <dbReference type="NCBI Taxonomy" id="39966"/>
    <lineage>
        <taxon>Eukaryota</taxon>
        <taxon>Fungi</taxon>
        <taxon>Dikarya</taxon>
        <taxon>Basidiomycota</taxon>
        <taxon>Agaricomycotina</taxon>
        <taxon>Agaricomycetes</taxon>
        <taxon>Agaricomycetidae</taxon>
        <taxon>Agaricales</taxon>
        <taxon>Tricholomatineae</taxon>
        <taxon>Lyophyllaceae</taxon>
        <taxon>Hypsizygus</taxon>
    </lineage>
</organism>
<comment type="caution">
    <text evidence="2">The sequence shown here is derived from an EMBL/GenBank/DDBJ whole genome shotgun (WGS) entry which is preliminary data.</text>
</comment>
<sequence>MCILPPELRYLQSRPGLHLITTLSSMPATCMQRGRSCRKFTRHQERKTPSRKRTNIYNKRVGMLNQRIHGTCPSSRSPSIKQPLMALDAPNTAETCAHPGRGGFVDRISHVEDDSG</sequence>
<reference evidence="2" key="1">
    <citation type="submission" date="2018-04" db="EMBL/GenBank/DDBJ databases">
        <title>Whole genome sequencing of Hypsizygus marmoreus.</title>
        <authorList>
            <person name="Choi I.-G."/>
            <person name="Min B."/>
            <person name="Kim J.-G."/>
            <person name="Kim S."/>
            <person name="Oh Y.-L."/>
            <person name="Kong W.-S."/>
            <person name="Park H."/>
            <person name="Jeong J."/>
            <person name="Song E.-S."/>
        </authorList>
    </citation>
    <scope>NUCLEOTIDE SEQUENCE [LARGE SCALE GENOMIC DNA]</scope>
    <source>
        <strain evidence="2">51987-8</strain>
    </source>
</reference>
<name>A0A369K472_HYPMA</name>
<dbReference type="Proteomes" id="UP000076154">
    <property type="component" value="Unassembled WGS sequence"/>
</dbReference>
<evidence type="ECO:0000256" key="1">
    <source>
        <dbReference type="SAM" id="MobiDB-lite"/>
    </source>
</evidence>
<evidence type="ECO:0000313" key="3">
    <source>
        <dbReference type="Proteomes" id="UP000076154"/>
    </source>
</evidence>
<proteinExistence type="predicted"/>
<dbReference type="InParanoid" id="A0A369K472"/>
<dbReference type="EMBL" id="LUEZ02000016">
    <property type="protein sequence ID" value="RDB27445.1"/>
    <property type="molecule type" value="Genomic_DNA"/>
</dbReference>
<feature type="region of interest" description="Disordered" evidence="1">
    <location>
        <begin position="95"/>
        <end position="116"/>
    </location>
</feature>